<comment type="caution">
    <text evidence="2">The sequence shown here is derived from an EMBL/GenBank/DDBJ whole genome shotgun (WGS) entry which is preliminary data.</text>
</comment>
<gene>
    <name evidence="2" type="ORF">FEV53_18275</name>
</gene>
<evidence type="ECO:0000313" key="3">
    <source>
        <dbReference type="Proteomes" id="UP000318590"/>
    </source>
</evidence>
<reference evidence="2 3" key="1">
    <citation type="submission" date="2019-06" db="EMBL/GenBank/DDBJ databases">
        <title>Paenimaribius caenipelagi gen. nov., sp. nov., isolated from a tidal flat.</title>
        <authorList>
            <person name="Yoon J.-H."/>
        </authorList>
    </citation>
    <scope>NUCLEOTIDE SEQUENCE [LARGE SCALE GENOMIC DNA]</scope>
    <source>
        <strain evidence="2 3">JBTF-M29</strain>
    </source>
</reference>
<dbReference type="EMBL" id="VFSV01000063">
    <property type="protein sequence ID" value="TRD14798.1"/>
    <property type="molecule type" value="Genomic_DNA"/>
</dbReference>
<feature type="domain" description="Phasin" evidence="1">
    <location>
        <begin position="43"/>
        <end position="131"/>
    </location>
</feature>
<evidence type="ECO:0000259" key="1">
    <source>
        <dbReference type="Pfam" id="PF09361"/>
    </source>
</evidence>
<dbReference type="InterPro" id="IPR018968">
    <property type="entry name" value="Phasin"/>
</dbReference>
<dbReference type="RefSeq" id="WP_142836157.1">
    <property type="nucleotide sequence ID" value="NZ_VFSV01000063.1"/>
</dbReference>
<accession>A0A547PKY0</accession>
<dbReference type="Proteomes" id="UP000318590">
    <property type="component" value="Unassembled WGS sequence"/>
</dbReference>
<keyword evidence="3" id="KW-1185">Reference proteome</keyword>
<dbReference type="AlphaFoldDB" id="A0A547PKY0"/>
<protein>
    <recommendedName>
        <fullName evidence="1">Phasin domain-containing protein</fullName>
    </recommendedName>
</protein>
<sequence length="134" mass="14512">MAATAKKVETKVENAAEKVENKVEKFANRASANLNAATSEARTFASLYTTALRSFAEGVIEVDKLILSKLSNAASETVQQGQQILKARDVKTAIAMTAMTTQSALDRNVSDTKEVLDLANARLQESLEPFKTYA</sequence>
<dbReference type="Pfam" id="PF09361">
    <property type="entry name" value="Phasin_2"/>
    <property type="match status" value="1"/>
</dbReference>
<organism evidence="2 3">
    <name type="scientific">Palleronia caenipelagi</name>
    <dbReference type="NCBI Taxonomy" id="2489174"/>
    <lineage>
        <taxon>Bacteria</taxon>
        <taxon>Pseudomonadati</taxon>
        <taxon>Pseudomonadota</taxon>
        <taxon>Alphaproteobacteria</taxon>
        <taxon>Rhodobacterales</taxon>
        <taxon>Roseobacteraceae</taxon>
        <taxon>Palleronia</taxon>
    </lineage>
</organism>
<proteinExistence type="predicted"/>
<name>A0A547PKY0_9RHOB</name>
<evidence type="ECO:0000313" key="2">
    <source>
        <dbReference type="EMBL" id="TRD14798.1"/>
    </source>
</evidence>